<feature type="domain" description="Reverse transcriptase" evidence="2">
    <location>
        <begin position="516"/>
        <end position="782"/>
    </location>
</feature>
<dbReference type="InterPro" id="IPR005135">
    <property type="entry name" value="Endo/exonuclease/phosphatase"/>
</dbReference>
<evidence type="ECO:0000313" key="3">
    <source>
        <dbReference type="EMBL" id="GFY19540.1"/>
    </source>
</evidence>
<dbReference type="AlphaFoldDB" id="A0A8X6SX29"/>
<accession>A0A8X6SX29</accession>
<dbReference type="EMBL" id="BMAU01021353">
    <property type="protein sequence ID" value="GFY19540.1"/>
    <property type="molecule type" value="Genomic_DNA"/>
</dbReference>
<sequence>MAYAYHLIRKYVNENNLESFSYILPEDKKLRLVIRGLPTDMSPVEIIGSLAEKSITVNECHIVTSKKTGKEMPLFLITLDKTKQNRAAYHVTDIGYMKVKVEALRPKCVKCAGAHLAKKCTKPIDQKPKCCLCEGEHPASFLGCPRNPRNKVVQETDKPKGNNTNTAKPTKTVIDTPPPPKVNFWEQRAKNAAARQQLNPNTSKKPSQASTSTANTSVEAAEDIFEQLNSPAVQETFDLLEEFITIAHTIPYHTNQIQPPQSHKKIVRQDDEPITIVSAYRPPRKPLPEQDLHRIFRSQGYVLVAGDLNAKHVSWSPLSQQNVPGTTIRRFCDNTGYALVAPSEPTRFHRNCRNTTIDIAICKGMTVSECTSIPELSSDHNPVLFEATPDDDSLYKLVKSVSKNKTFHIPPLVGPMGLHYSPEDKVDLFADSLKSFQENPEPYDDDFIDHIEEKVDRFLYRNSRHHTAPLTSPQEIMDIILKLPNKKAPGKDGIKNIALKALPLNAITNITKIINSCLQLNYFPQEWKHALITVIPKPGKDKRFVENYRPISLISSLGKIFEKILLNSHCEENQIIPDFQHGFWLQTSTQHQLLRVTNHIINGYNSKTFTVGLFLDVKKAFDRIWHDGLIYKMIIFNFPTYLIKIIHNYLDNRTFNVKYNNVLSSQRPILVSTPQGSILSPALYNIYTSDFPTDSNTSICLFADDAAILCTQNSVDEAVNRMQNYILKLELWLTKWRIAINTEKTNAIVFLKKRPQNSPPTLQIFNQTIEWTFETKYLGLFLNDKLTYSSHFKEITKKFWKKLYSLNDIIGRKSKLSLKNRLFVYKQYIRPLLLYGCAIWGSAGYVHIDNLHRLQNRALGTIARAPQFLPRYILHEELRVEPIHTIIAELASNFHSSIPYHHNVTINSQNHFRNLPPSTHRMPHNASSLISSF</sequence>
<dbReference type="InterPro" id="IPR052560">
    <property type="entry name" value="RdDP_mobile_element"/>
</dbReference>
<dbReference type="PROSITE" id="PS50878">
    <property type="entry name" value="RT_POL"/>
    <property type="match status" value="1"/>
</dbReference>
<dbReference type="Proteomes" id="UP000887159">
    <property type="component" value="Unassembled WGS sequence"/>
</dbReference>
<evidence type="ECO:0000256" key="1">
    <source>
        <dbReference type="SAM" id="MobiDB-lite"/>
    </source>
</evidence>
<feature type="compositionally biased region" description="Polar residues" evidence="1">
    <location>
        <begin position="194"/>
        <end position="218"/>
    </location>
</feature>
<dbReference type="SUPFAM" id="SSF56672">
    <property type="entry name" value="DNA/RNA polymerases"/>
    <property type="match status" value="1"/>
</dbReference>
<dbReference type="SUPFAM" id="SSF56219">
    <property type="entry name" value="DNase I-like"/>
    <property type="match status" value="1"/>
</dbReference>
<dbReference type="PANTHER" id="PTHR36688:SF1">
    <property type="entry name" value="ENDONUCLEASE_EXONUCLEASE_PHOSPHATASE DOMAIN-CONTAINING PROTEIN"/>
    <property type="match status" value="1"/>
</dbReference>
<dbReference type="InterPro" id="IPR036691">
    <property type="entry name" value="Endo/exonu/phosph_ase_sf"/>
</dbReference>
<keyword evidence="3" id="KW-0808">Transferase</keyword>
<organism evidence="3 4">
    <name type="scientific">Trichonephila clavipes</name>
    <name type="common">Golden silk orbweaver</name>
    <name type="synonym">Nephila clavipes</name>
    <dbReference type="NCBI Taxonomy" id="2585209"/>
    <lineage>
        <taxon>Eukaryota</taxon>
        <taxon>Metazoa</taxon>
        <taxon>Ecdysozoa</taxon>
        <taxon>Arthropoda</taxon>
        <taxon>Chelicerata</taxon>
        <taxon>Arachnida</taxon>
        <taxon>Araneae</taxon>
        <taxon>Araneomorphae</taxon>
        <taxon>Entelegynae</taxon>
        <taxon>Araneoidea</taxon>
        <taxon>Nephilidae</taxon>
        <taxon>Trichonephila</taxon>
    </lineage>
</organism>
<dbReference type="CDD" id="cd01650">
    <property type="entry name" value="RT_nLTR_like"/>
    <property type="match status" value="1"/>
</dbReference>
<comment type="caution">
    <text evidence="3">The sequence shown here is derived from an EMBL/GenBank/DDBJ whole genome shotgun (WGS) entry which is preliminary data.</text>
</comment>
<dbReference type="InterPro" id="IPR006579">
    <property type="entry name" value="Pre_C2HC_dom"/>
</dbReference>
<keyword evidence="3" id="KW-0548">Nucleotidyltransferase</keyword>
<reference evidence="3" key="1">
    <citation type="submission" date="2020-08" db="EMBL/GenBank/DDBJ databases">
        <title>Multicomponent nature underlies the extraordinary mechanical properties of spider dragline silk.</title>
        <authorList>
            <person name="Kono N."/>
            <person name="Nakamura H."/>
            <person name="Mori M."/>
            <person name="Yoshida Y."/>
            <person name="Ohtoshi R."/>
            <person name="Malay A.D."/>
            <person name="Moran D.A.P."/>
            <person name="Tomita M."/>
            <person name="Numata K."/>
            <person name="Arakawa K."/>
        </authorList>
    </citation>
    <scope>NUCLEOTIDE SEQUENCE</scope>
</reference>
<dbReference type="GO" id="GO:0003964">
    <property type="term" value="F:RNA-directed DNA polymerase activity"/>
    <property type="evidence" value="ECO:0007669"/>
    <property type="project" value="UniProtKB-KW"/>
</dbReference>
<dbReference type="InterPro" id="IPR043502">
    <property type="entry name" value="DNA/RNA_pol_sf"/>
</dbReference>
<protein>
    <submittedName>
        <fullName evidence="3">RNA-directed DNA polymerase from mobile element jockey</fullName>
    </submittedName>
</protein>
<proteinExistence type="predicted"/>
<name>A0A8X6SX29_TRICX</name>
<dbReference type="Pfam" id="PF00078">
    <property type="entry name" value="RVT_1"/>
    <property type="match status" value="1"/>
</dbReference>
<gene>
    <name evidence="3" type="primary">pol</name>
    <name evidence="3" type="ORF">TNCV_4647121</name>
</gene>
<dbReference type="InterPro" id="IPR000477">
    <property type="entry name" value="RT_dom"/>
</dbReference>
<evidence type="ECO:0000259" key="2">
    <source>
        <dbReference type="PROSITE" id="PS50878"/>
    </source>
</evidence>
<keyword evidence="3" id="KW-0695">RNA-directed DNA polymerase</keyword>
<dbReference type="Gene3D" id="3.60.10.10">
    <property type="entry name" value="Endonuclease/exonuclease/phosphatase"/>
    <property type="match status" value="1"/>
</dbReference>
<keyword evidence="4" id="KW-1185">Reference proteome</keyword>
<evidence type="ECO:0000313" key="4">
    <source>
        <dbReference type="Proteomes" id="UP000887159"/>
    </source>
</evidence>
<feature type="region of interest" description="Disordered" evidence="1">
    <location>
        <begin position="150"/>
        <end position="218"/>
    </location>
</feature>
<dbReference type="Pfam" id="PF14529">
    <property type="entry name" value="Exo_endo_phos_2"/>
    <property type="match status" value="1"/>
</dbReference>
<dbReference type="PANTHER" id="PTHR36688">
    <property type="entry name" value="ENDO/EXONUCLEASE/PHOSPHATASE DOMAIN-CONTAINING PROTEIN"/>
    <property type="match status" value="1"/>
</dbReference>
<dbReference type="Pfam" id="PF07530">
    <property type="entry name" value="PRE_C2HC"/>
    <property type="match status" value="1"/>
</dbReference>